<organism evidence="1 2">
    <name type="scientific">Datura stramonium</name>
    <name type="common">Jimsonweed</name>
    <name type="synonym">Common thornapple</name>
    <dbReference type="NCBI Taxonomy" id="4076"/>
    <lineage>
        <taxon>Eukaryota</taxon>
        <taxon>Viridiplantae</taxon>
        <taxon>Streptophyta</taxon>
        <taxon>Embryophyta</taxon>
        <taxon>Tracheophyta</taxon>
        <taxon>Spermatophyta</taxon>
        <taxon>Magnoliopsida</taxon>
        <taxon>eudicotyledons</taxon>
        <taxon>Gunneridae</taxon>
        <taxon>Pentapetalae</taxon>
        <taxon>asterids</taxon>
        <taxon>lamiids</taxon>
        <taxon>Solanales</taxon>
        <taxon>Solanaceae</taxon>
        <taxon>Solanoideae</taxon>
        <taxon>Datureae</taxon>
        <taxon>Datura</taxon>
    </lineage>
</organism>
<sequence>IMYVSPQSHKGQASTHTSKAQVLFGLERIEEYYVAFKEKRPIHEEAQFEVDSFKNAFPDIYNQIGMRDWGPFTIPVDPYFPEFEWEFYASYMERQ</sequence>
<keyword evidence="2" id="KW-1185">Reference proteome</keyword>
<gene>
    <name evidence="1" type="ORF">HAX54_032505</name>
</gene>
<dbReference type="EMBL" id="JACEIK010004123">
    <property type="protein sequence ID" value="MCD9644320.1"/>
    <property type="molecule type" value="Genomic_DNA"/>
</dbReference>
<comment type="caution">
    <text evidence="1">The sequence shown here is derived from an EMBL/GenBank/DDBJ whole genome shotgun (WGS) entry which is preliminary data.</text>
</comment>
<protein>
    <submittedName>
        <fullName evidence="1">Uncharacterized protein</fullName>
    </submittedName>
</protein>
<evidence type="ECO:0000313" key="1">
    <source>
        <dbReference type="EMBL" id="MCD9644320.1"/>
    </source>
</evidence>
<feature type="non-terminal residue" evidence="1">
    <location>
        <position position="1"/>
    </location>
</feature>
<proteinExistence type="predicted"/>
<reference evidence="1 2" key="1">
    <citation type="journal article" date="2021" name="BMC Genomics">
        <title>Datura genome reveals duplications of psychoactive alkaloid biosynthetic genes and high mutation rate following tissue culture.</title>
        <authorList>
            <person name="Rajewski A."/>
            <person name="Carter-House D."/>
            <person name="Stajich J."/>
            <person name="Litt A."/>
        </authorList>
    </citation>
    <scope>NUCLEOTIDE SEQUENCE [LARGE SCALE GENOMIC DNA]</scope>
    <source>
        <strain evidence="1">AR-01</strain>
    </source>
</reference>
<evidence type="ECO:0000313" key="2">
    <source>
        <dbReference type="Proteomes" id="UP000823775"/>
    </source>
</evidence>
<name>A0ABS8VDQ4_DATST</name>
<dbReference type="Proteomes" id="UP000823775">
    <property type="component" value="Unassembled WGS sequence"/>
</dbReference>
<accession>A0ABS8VDQ4</accession>